<keyword evidence="15" id="KW-0732">Signal</keyword>
<dbReference type="GO" id="GO:0046872">
    <property type="term" value="F:metal ion binding"/>
    <property type="evidence" value="ECO:0007669"/>
    <property type="project" value="UniProtKB-KW"/>
</dbReference>
<dbReference type="GO" id="GO:0034599">
    <property type="term" value="P:cellular response to oxidative stress"/>
    <property type="evidence" value="ECO:0007669"/>
    <property type="project" value="InterPro"/>
</dbReference>
<evidence type="ECO:0000256" key="2">
    <source>
        <dbReference type="ARBA" id="ARBA00004569"/>
    </source>
</evidence>
<dbReference type="InterPro" id="IPR044831">
    <property type="entry name" value="Ccp1-like"/>
</dbReference>
<dbReference type="EMBL" id="CAKKNE010000005">
    <property type="protein sequence ID" value="CAH0376955.1"/>
    <property type="molecule type" value="Genomic_DNA"/>
</dbReference>
<evidence type="ECO:0000256" key="5">
    <source>
        <dbReference type="ARBA" id="ARBA00022723"/>
    </source>
</evidence>
<evidence type="ECO:0000256" key="7">
    <source>
        <dbReference type="ARBA" id="ARBA00023002"/>
    </source>
</evidence>
<name>A0A8J2X351_9STRA</name>
<evidence type="ECO:0000256" key="13">
    <source>
        <dbReference type="RuleBase" id="RU004241"/>
    </source>
</evidence>
<evidence type="ECO:0000313" key="17">
    <source>
        <dbReference type="EMBL" id="CAH0376955.1"/>
    </source>
</evidence>
<dbReference type="PROSITE" id="PS00435">
    <property type="entry name" value="PEROXIDASE_1"/>
    <property type="match status" value="1"/>
</dbReference>
<evidence type="ECO:0000259" key="16">
    <source>
        <dbReference type="PROSITE" id="PS50873"/>
    </source>
</evidence>
<dbReference type="GO" id="GO:0000302">
    <property type="term" value="P:response to reactive oxygen species"/>
    <property type="evidence" value="ECO:0007669"/>
    <property type="project" value="TreeGrafter"/>
</dbReference>
<feature type="chain" id="PRO_5035289800" description="Cytochrome c peroxidase, mitochondrial" evidence="15">
    <location>
        <begin position="18"/>
        <end position="313"/>
    </location>
</feature>
<keyword evidence="5" id="KW-0479">Metal-binding</keyword>
<dbReference type="InterPro" id="IPR002207">
    <property type="entry name" value="Peroxidase_I"/>
</dbReference>
<feature type="signal peptide" evidence="15">
    <location>
        <begin position="1"/>
        <end position="17"/>
    </location>
</feature>
<evidence type="ECO:0000256" key="12">
    <source>
        <dbReference type="ARBA" id="ARBA00049265"/>
    </source>
</evidence>
<dbReference type="GO" id="GO:0005759">
    <property type="term" value="C:mitochondrial matrix"/>
    <property type="evidence" value="ECO:0007669"/>
    <property type="project" value="UniProtKB-SubCell"/>
</dbReference>
<comment type="caution">
    <text evidence="17">The sequence shown here is derived from an EMBL/GenBank/DDBJ whole genome shotgun (WGS) entry which is preliminary data.</text>
</comment>
<keyword evidence="18" id="KW-1185">Reference proteome</keyword>
<protein>
    <recommendedName>
        <fullName evidence="11">Cytochrome c peroxidase, mitochondrial</fullName>
        <ecNumber evidence="10">1.11.1.5</ecNumber>
    </recommendedName>
</protein>
<comment type="catalytic activity">
    <reaction evidence="12">
        <text>2 Fe(II)-[cytochrome c] + H2O2 + 2 H(+) = 2 Fe(III)-[cytochrome c] + 2 H2O</text>
        <dbReference type="Rhea" id="RHEA:16581"/>
        <dbReference type="Rhea" id="RHEA-COMP:10350"/>
        <dbReference type="Rhea" id="RHEA-COMP:14399"/>
        <dbReference type="ChEBI" id="CHEBI:15377"/>
        <dbReference type="ChEBI" id="CHEBI:15378"/>
        <dbReference type="ChEBI" id="CHEBI:16240"/>
        <dbReference type="ChEBI" id="CHEBI:29033"/>
        <dbReference type="ChEBI" id="CHEBI:29034"/>
        <dbReference type="EC" id="1.11.1.5"/>
    </reaction>
</comment>
<dbReference type="AlphaFoldDB" id="A0A8J2X351"/>
<dbReference type="OrthoDB" id="2859658at2759"/>
<dbReference type="PANTHER" id="PTHR31356">
    <property type="entry name" value="THYLAKOID LUMENAL 29 KDA PROTEIN, CHLOROPLASTIC-RELATED"/>
    <property type="match status" value="1"/>
</dbReference>
<organism evidence="17 18">
    <name type="scientific">Pelagomonas calceolata</name>
    <dbReference type="NCBI Taxonomy" id="35677"/>
    <lineage>
        <taxon>Eukaryota</taxon>
        <taxon>Sar</taxon>
        <taxon>Stramenopiles</taxon>
        <taxon>Ochrophyta</taxon>
        <taxon>Pelagophyceae</taxon>
        <taxon>Pelagomonadales</taxon>
        <taxon>Pelagomonadaceae</taxon>
        <taxon>Pelagomonas</taxon>
    </lineage>
</organism>
<reference evidence="17" key="1">
    <citation type="submission" date="2021-11" db="EMBL/GenBank/DDBJ databases">
        <authorList>
            <consortium name="Genoscope - CEA"/>
            <person name="William W."/>
        </authorList>
    </citation>
    <scope>NUCLEOTIDE SEQUENCE</scope>
</reference>
<dbReference type="GO" id="GO:0042744">
    <property type="term" value="P:hydrogen peroxide catabolic process"/>
    <property type="evidence" value="ECO:0007669"/>
    <property type="project" value="TreeGrafter"/>
</dbReference>
<evidence type="ECO:0000256" key="9">
    <source>
        <dbReference type="ARBA" id="ARBA00023128"/>
    </source>
</evidence>
<feature type="domain" description="Plant heme peroxidase family profile" evidence="16">
    <location>
        <begin position="93"/>
        <end position="304"/>
    </location>
</feature>
<evidence type="ECO:0000256" key="10">
    <source>
        <dbReference type="ARBA" id="ARBA00039063"/>
    </source>
</evidence>
<keyword evidence="6" id="KW-0809">Transit peptide</keyword>
<gene>
    <name evidence="17" type="ORF">PECAL_5P15450</name>
</gene>
<evidence type="ECO:0000313" key="18">
    <source>
        <dbReference type="Proteomes" id="UP000789595"/>
    </source>
</evidence>
<evidence type="ECO:0000256" key="8">
    <source>
        <dbReference type="ARBA" id="ARBA00023004"/>
    </source>
</evidence>
<dbReference type="GO" id="GO:0005758">
    <property type="term" value="C:mitochondrial intermembrane space"/>
    <property type="evidence" value="ECO:0007669"/>
    <property type="project" value="UniProtKB-SubCell"/>
</dbReference>
<dbReference type="PRINTS" id="PR00458">
    <property type="entry name" value="PEROXIDASE"/>
</dbReference>
<evidence type="ECO:0000256" key="4">
    <source>
        <dbReference type="ARBA" id="ARBA00022617"/>
    </source>
</evidence>
<comment type="subcellular location">
    <subcellularLocation>
        <location evidence="2">Mitochondrion intermembrane space</location>
    </subcellularLocation>
    <subcellularLocation>
        <location evidence="1">Mitochondrion matrix</location>
    </subcellularLocation>
</comment>
<keyword evidence="8" id="KW-0408">Iron</keyword>
<dbReference type="SUPFAM" id="SSF48113">
    <property type="entry name" value="Heme-dependent peroxidases"/>
    <property type="match status" value="1"/>
</dbReference>
<dbReference type="Gene3D" id="1.10.520.10">
    <property type="match status" value="1"/>
</dbReference>
<dbReference type="PROSITE" id="PS00436">
    <property type="entry name" value="PEROXIDASE_2"/>
    <property type="match status" value="1"/>
</dbReference>
<evidence type="ECO:0000256" key="3">
    <source>
        <dbReference type="ARBA" id="ARBA00022559"/>
    </source>
</evidence>
<dbReference type="InterPro" id="IPR019793">
    <property type="entry name" value="Peroxidases_heam-ligand_BS"/>
</dbReference>
<dbReference type="InterPro" id="IPR002016">
    <property type="entry name" value="Haem_peroxidase"/>
</dbReference>
<dbReference type="InterPro" id="IPR010255">
    <property type="entry name" value="Haem_peroxidase_sf"/>
</dbReference>
<keyword evidence="7" id="KW-0560">Oxidoreductase</keyword>
<comment type="similarity">
    <text evidence="13">Belongs to the peroxidase family.</text>
</comment>
<proteinExistence type="inferred from homology"/>
<evidence type="ECO:0000256" key="1">
    <source>
        <dbReference type="ARBA" id="ARBA00004305"/>
    </source>
</evidence>
<dbReference type="Proteomes" id="UP000789595">
    <property type="component" value="Unassembled WGS sequence"/>
</dbReference>
<dbReference type="Pfam" id="PF00141">
    <property type="entry name" value="peroxidase"/>
    <property type="match status" value="1"/>
</dbReference>
<feature type="region of interest" description="Disordered" evidence="14">
    <location>
        <begin position="133"/>
        <end position="158"/>
    </location>
</feature>
<dbReference type="GO" id="GO:0004130">
    <property type="term" value="F:cytochrome-c peroxidase activity"/>
    <property type="evidence" value="ECO:0007669"/>
    <property type="project" value="UniProtKB-EC"/>
</dbReference>
<dbReference type="InterPro" id="IPR019794">
    <property type="entry name" value="Peroxidases_AS"/>
</dbReference>
<dbReference type="GO" id="GO:0020037">
    <property type="term" value="F:heme binding"/>
    <property type="evidence" value="ECO:0007669"/>
    <property type="project" value="InterPro"/>
</dbReference>
<keyword evidence="4" id="KW-0349">Heme</keyword>
<keyword evidence="3" id="KW-0575">Peroxidase</keyword>
<evidence type="ECO:0000256" key="15">
    <source>
        <dbReference type="SAM" id="SignalP"/>
    </source>
</evidence>
<dbReference type="FunFam" id="1.10.420.10:FF:000009">
    <property type="entry name" value="Ascorbate peroxidase"/>
    <property type="match status" value="1"/>
</dbReference>
<evidence type="ECO:0000256" key="11">
    <source>
        <dbReference type="ARBA" id="ARBA00040313"/>
    </source>
</evidence>
<keyword evidence="9" id="KW-0496">Mitochondrion</keyword>
<dbReference type="PRINTS" id="PR00459">
    <property type="entry name" value="ASPEROXIDASE"/>
</dbReference>
<accession>A0A8J2X351</accession>
<evidence type="ECO:0000256" key="14">
    <source>
        <dbReference type="SAM" id="MobiDB-lite"/>
    </source>
</evidence>
<evidence type="ECO:0000256" key="6">
    <source>
        <dbReference type="ARBA" id="ARBA00022946"/>
    </source>
</evidence>
<dbReference type="Gene3D" id="1.10.420.10">
    <property type="entry name" value="Peroxidase, domain 2"/>
    <property type="match status" value="1"/>
</dbReference>
<sequence length="313" mass="33295">MFRGLSTLARLTPAALAAPAVALCDEKSARGALADLIDKSEARRGDGTSLGPTMVRLAWHSAGTFCAKSGTGGSDGGRMKYCPESAWGANAGLADVRAVVEKVAQDHGLSRADAYTLAGVVAVAHMGGPEVPWAAGRSDAADGSTSPPDGRLPDADKGSLGGTVAHLRAIFYRMGFDDRDIVALSGAHALGRCHEEASGYWGPWTFAETTFSNEYFRLLLAETWTLKTTHNGRKWKGPDQFEDSSGKLMMLPSDVALLWDKTFRAYVILYSKDEEQFFKDFSRAFGKLLALGTKQNAGGGGGPLDGLRKLFGL</sequence>
<dbReference type="PROSITE" id="PS50873">
    <property type="entry name" value="PEROXIDASE_4"/>
    <property type="match status" value="1"/>
</dbReference>
<dbReference type="EC" id="1.11.1.5" evidence="10"/>
<dbReference type="PANTHER" id="PTHR31356:SF58">
    <property type="entry name" value="CYTOCHROME C PEROXIDASE, MITOCHONDRIAL"/>
    <property type="match status" value="1"/>
</dbReference>